<dbReference type="InterPro" id="IPR002138">
    <property type="entry name" value="Pept_C14_p10"/>
</dbReference>
<dbReference type="InterPro" id="IPR018890">
    <property type="entry name" value="FAM171"/>
</dbReference>
<organism evidence="11 12">
    <name type="scientific">Acipenser ruthenus</name>
    <name type="common">Sterlet sturgeon</name>
    <dbReference type="NCBI Taxonomy" id="7906"/>
    <lineage>
        <taxon>Eukaryota</taxon>
        <taxon>Metazoa</taxon>
        <taxon>Chordata</taxon>
        <taxon>Craniata</taxon>
        <taxon>Vertebrata</taxon>
        <taxon>Euteleostomi</taxon>
        <taxon>Actinopterygii</taxon>
        <taxon>Chondrostei</taxon>
        <taxon>Acipenseriformes</taxon>
        <taxon>Acipenseridae</taxon>
        <taxon>Acipenser</taxon>
    </lineage>
</organism>
<dbReference type="InterPro" id="IPR001309">
    <property type="entry name" value="Pept_C14_p20"/>
</dbReference>
<sequence>MYKVLLIFSEHGLVMVESGRAAADLGTDMGNNNIDTITAQEEPNTNQQRHRQNQVEMASVSTSVSLFTLKVQVNDLVSRQYLRQAAVEVFVNYTRTNFAYTEENGAVLLKVPYKLGLTLTIVARMDGYVLTPLPWKTAKMPSYKSIELTPVAAVSVHLFSSGKEVKVTGPIQIMLPLPGNTKVKPADAVAAWAFDSQTGSWVNRGLGMVKQDEDRVVWSYVAPHLGYWIAAPLPTGDGIIGRTTTLMDFSSYHTYLLMAILGGTVVIVFGFFAVLCCFCRGRVCEPQKSEQDVSKMEVLRKDQATSTNGNQSISFKESARHNEKSTNMPMMSSRDGSRRDESASTRQKGNFNIYVDDVGLPSAKHYNENQGNSATQPESCRSQHQPTYVNSSETVRSKEMTEQQRVHLALNENIYRISHIPERLVHIYNQPVAILQAPDLFSTPEQLSGCKSATLPRKGQLVYNPLMEPMSKDSYTQTLPKMPLLSHLQPETCRQQEVPKGPQSLASNPETWARYSSSLLESVSVPGTLNEAVGMSPFCSELQGISEQTLLELTKGKPSPHPRAWFVSLEGKPIAQVRHSFIDLQKKKKPTNSNDTSLDSGVDMNEHHPSRKLEREKTFIKGMPHSKILYTEDFDLSSSESGTTAACTPEDPLLRHILDSGSGQIGEGQPDGEQAEATSTQEETYLTKVFKWLHFEVVQYNDQTAREIHSTMERYRQQDHSNRDCFVCCILSHGSKGTIAGTDGCSVPIREITSYFTGLKCPTLVKKPKVFFIQACQGGNYQQSVRVQGDCEVHELEPEEDTGTNTIPNDSDFLLGMATLEDYVSFRIAAKGSYYIQALCKNLELLCPREFLNTACM</sequence>
<dbReference type="EMBL" id="SCEB01215060">
    <property type="protein sequence ID" value="RXM31561.1"/>
    <property type="molecule type" value="Genomic_DNA"/>
</dbReference>
<feature type="region of interest" description="Disordered" evidence="7">
    <location>
        <begin position="586"/>
        <end position="612"/>
    </location>
</feature>
<evidence type="ECO:0000256" key="4">
    <source>
        <dbReference type="ARBA" id="ARBA00022807"/>
    </source>
</evidence>
<dbReference type="Pfam" id="PF10577">
    <property type="entry name" value="FAM171A1-2-B_N"/>
    <property type="match status" value="1"/>
</dbReference>
<dbReference type="InterPro" id="IPR015917">
    <property type="entry name" value="Pept_C14A"/>
</dbReference>
<dbReference type="Pfam" id="PF00656">
    <property type="entry name" value="Peptidase_C14"/>
    <property type="match status" value="1"/>
</dbReference>
<evidence type="ECO:0000256" key="6">
    <source>
        <dbReference type="RuleBase" id="RU003971"/>
    </source>
</evidence>
<proteinExistence type="inferred from homology"/>
<dbReference type="CDD" id="cd00032">
    <property type="entry name" value="CASc"/>
    <property type="match status" value="1"/>
</dbReference>
<feature type="domain" description="Caspase family p20" evidence="10">
    <location>
        <begin position="686"/>
        <end position="780"/>
    </location>
</feature>
<dbReference type="InterPro" id="IPR048530">
    <property type="entry name" value="FAM171_N"/>
</dbReference>
<dbReference type="InterPro" id="IPR011600">
    <property type="entry name" value="Pept_C14_caspase"/>
</dbReference>
<keyword evidence="8" id="KW-1133">Transmembrane helix</keyword>
<dbReference type="GO" id="GO:0016020">
    <property type="term" value="C:membrane"/>
    <property type="evidence" value="ECO:0007669"/>
    <property type="project" value="UniProtKB-SubCell"/>
</dbReference>
<dbReference type="PROSITE" id="PS01121">
    <property type="entry name" value="CASPASE_HIS"/>
    <property type="match status" value="1"/>
</dbReference>
<evidence type="ECO:0000256" key="8">
    <source>
        <dbReference type="SAM" id="Phobius"/>
    </source>
</evidence>
<dbReference type="Proteomes" id="UP000289886">
    <property type="component" value="Unassembled WGS sequence"/>
</dbReference>
<keyword evidence="2" id="KW-0645">Protease</keyword>
<feature type="domain" description="Caspase family p10" evidence="9">
    <location>
        <begin position="803"/>
        <end position="844"/>
    </location>
</feature>
<feature type="region of interest" description="Disordered" evidence="7">
    <location>
        <begin position="290"/>
        <end position="348"/>
    </location>
</feature>
<gene>
    <name evidence="11" type="ORF">EOD39_6855</name>
</gene>
<keyword evidence="3" id="KW-0378">Hydrolase</keyword>
<evidence type="ECO:0000256" key="7">
    <source>
        <dbReference type="SAM" id="MobiDB-lite"/>
    </source>
</evidence>
<feature type="compositionally biased region" description="Polar residues" evidence="7">
    <location>
        <begin position="304"/>
        <end position="315"/>
    </location>
</feature>
<feature type="compositionally biased region" description="Polar residues" evidence="7">
    <location>
        <begin position="368"/>
        <end position="392"/>
    </location>
</feature>
<evidence type="ECO:0000256" key="5">
    <source>
        <dbReference type="ARBA" id="ARBA00023145"/>
    </source>
</evidence>
<keyword evidence="8" id="KW-0812">Transmembrane</keyword>
<feature type="compositionally biased region" description="Basic and acidic residues" evidence="7">
    <location>
        <begin position="290"/>
        <end position="303"/>
    </location>
</feature>
<dbReference type="PRINTS" id="PR00376">
    <property type="entry name" value="IL1BCENZYME"/>
</dbReference>
<dbReference type="SUPFAM" id="SSF52129">
    <property type="entry name" value="Caspase-like"/>
    <property type="match status" value="1"/>
</dbReference>
<comment type="similarity">
    <text evidence="1 6">Belongs to the peptidase C14A family.</text>
</comment>
<name>A0A444U8R0_ACIRT</name>
<dbReference type="InterPro" id="IPR029030">
    <property type="entry name" value="Caspase-like_dom_sf"/>
</dbReference>
<dbReference type="PANTHER" id="PTHR31626:SF2">
    <property type="entry name" value="PROTEIN FAM171B"/>
    <property type="match status" value="1"/>
</dbReference>
<dbReference type="PROSITE" id="PS01122">
    <property type="entry name" value="CASPASE_CYS"/>
    <property type="match status" value="1"/>
</dbReference>
<feature type="region of interest" description="Disordered" evidence="7">
    <location>
        <begin position="362"/>
        <end position="392"/>
    </location>
</feature>
<keyword evidence="5" id="KW-0865">Zymogen</keyword>
<feature type="region of interest" description="Disordered" evidence="7">
    <location>
        <begin position="659"/>
        <end position="678"/>
    </location>
</feature>
<dbReference type="PROSITE" id="PS50208">
    <property type="entry name" value="CASPASE_P20"/>
    <property type="match status" value="1"/>
</dbReference>
<dbReference type="SMART" id="SM00115">
    <property type="entry name" value="CASc"/>
    <property type="match status" value="1"/>
</dbReference>
<comment type="caution">
    <text evidence="11">The sequence shown here is derived from an EMBL/GenBank/DDBJ whole genome shotgun (WGS) entry which is preliminary data.</text>
</comment>
<dbReference type="InterPro" id="IPR016129">
    <property type="entry name" value="Caspase_his_AS"/>
</dbReference>
<evidence type="ECO:0000313" key="11">
    <source>
        <dbReference type="EMBL" id="RXM31561.1"/>
    </source>
</evidence>
<evidence type="ECO:0000259" key="10">
    <source>
        <dbReference type="PROSITE" id="PS50208"/>
    </source>
</evidence>
<keyword evidence="12" id="KW-1185">Reference proteome</keyword>
<keyword evidence="8" id="KW-0472">Membrane</keyword>
<dbReference type="GO" id="GO:0006508">
    <property type="term" value="P:proteolysis"/>
    <property type="evidence" value="ECO:0007669"/>
    <property type="project" value="UniProtKB-KW"/>
</dbReference>
<evidence type="ECO:0000256" key="3">
    <source>
        <dbReference type="ARBA" id="ARBA00022801"/>
    </source>
</evidence>
<dbReference type="PROSITE" id="PS50207">
    <property type="entry name" value="CASPASE_P10"/>
    <property type="match status" value="1"/>
</dbReference>
<evidence type="ECO:0000259" key="9">
    <source>
        <dbReference type="PROSITE" id="PS50207"/>
    </source>
</evidence>
<dbReference type="InterPro" id="IPR033139">
    <property type="entry name" value="Caspase_cys_AS"/>
</dbReference>
<dbReference type="AlphaFoldDB" id="A0A444U8R0"/>
<accession>A0A444U8R0</accession>
<reference evidence="11 12" key="1">
    <citation type="submission" date="2019-01" db="EMBL/GenBank/DDBJ databases">
        <title>Draft Genome and Complete Hox-Cluster Characterization of the Sterlet Sturgeon (Acipenser ruthenus).</title>
        <authorList>
            <person name="Wei Q."/>
        </authorList>
    </citation>
    <scope>NUCLEOTIDE SEQUENCE [LARGE SCALE GENOMIC DNA]</scope>
    <source>
        <strain evidence="11">WHYD16114868_AA</strain>
        <tissue evidence="11">Blood</tissue>
    </source>
</reference>
<evidence type="ECO:0000313" key="12">
    <source>
        <dbReference type="Proteomes" id="UP000289886"/>
    </source>
</evidence>
<evidence type="ECO:0000256" key="2">
    <source>
        <dbReference type="ARBA" id="ARBA00022670"/>
    </source>
</evidence>
<dbReference type="Gene3D" id="3.40.50.1460">
    <property type="match status" value="1"/>
</dbReference>
<dbReference type="PANTHER" id="PTHR31626">
    <property type="entry name" value="SUSHI DOMAIN-CONTAINING PROTEIN"/>
    <property type="match status" value="1"/>
</dbReference>
<evidence type="ECO:0000256" key="1">
    <source>
        <dbReference type="ARBA" id="ARBA00010134"/>
    </source>
</evidence>
<feature type="transmembrane region" description="Helical" evidence="8">
    <location>
        <begin position="255"/>
        <end position="275"/>
    </location>
</feature>
<dbReference type="GO" id="GO:0004197">
    <property type="term" value="F:cysteine-type endopeptidase activity"/>
    <property type="evidence" value="ECO:0007669"/>
    <property type="project" value="InterPro"/>
</dbReference>
<protein>
    <submittedName>
        <fullName evidence="11">Protein FAM171B</fullName>
    </submittedName>
</protein>
<keyword evidence="4" id="KW-0788">Thiol protease</keyword>